<dbReference type="EMBL" id="MT773585">
    <property type="protein sequence ID" value="QWK51464.1"/>
    <property type="molecule type" value="Genomic_RNA"/>
</dbReference>
<accession>A0A8F0FQG4</accession>
<reference evidence="1" key="2">
    <citation type="journal article" date="2021" name="Viruses">
        <title>Novel Ampeloviruses Infecting Cassava in Central Africa and the South-West Indian Ocean Islands.</title>
        <authorList>
            <person name="Kwibuka Y."/>
            <person name="Bisimwa E."/>
            <person name="Blouin A.G."/>
            <person name="Bragard C."/>
            <person name="Candresse T."/>
            <person name="Faure C."/>
            <person name="Filloux D."/>
            <person name="Lett J.-M."/>
            <person name="Maclot F."/>
            <person name="Marais A."/>
            <person name="Ravelomanantsoa S."/>
            <person name="Shakir S."/>
            <person name="Vanderschuren H."/>
            <person name="Massart S."/>
        </authorList>
    </citation>
    <scope>NUCLEOTIDE SEQUENCE</scope>
    <source>
        <strain evidence="1">MY-6mb-4</strain>
    </source>
</reference>
<protein>
    <submittedName>
        <fullName evidence="1">ORF6</fullName>
    </submittedName>
</protein>
<evidence type="ECO:0000313" key="1">
    <source>
        <dbReference type="EMBL" id="QWK51464.1"/>
    </source>
</evidence>
<sequence length="238" mass="27109">MELLQKFSWEDDVEHSENDSFSFVRMECVLSLRRATTKDLDPDGKFYIGLKDGWMNWRGAALYYKLEYGNKLALVFDKLYQSSSAMAEIDQDLCDILCSAGNVRMTNLSTFLSITGQEEVLTRFRNTVGTKLLARALTKSEYSSKPPRIIFDIIAKVIASDLPECDIVAVGYERKRQALTDFDFEHSCAVLRIDGKLLWLNDGDVPSDMEGDIKIISELSYANKREKDKVDRLLSLIC</sequence>
<proteinExistence type="predicted"/>
<name>A0A8F0FQG4_9CLOS</name>
<reference evidence="1" key="1">
    <citation type="submission" date="2020-06" db="EMBL/GenBank/DDBJ databases">
        <authorList>
            <person name="Kwibuka y."/>
            <person name="Bisimwa E."/>
            <person name="Blouin A."/>
            <person name="Bragard C."/>
            <person name="Candresse T."/>
            <person name="Faure C."/>
            <person name="Filloux D."/>
            <person name="Lett J.-M."/>
            <person name="Maclot F."/>
            <person name="Marais A."/>
            <person name="Ravelomanantsoa S."/>
            <person name="Vanderschuren H."/>
            <person name="Massart S."/>
        </authorList>
    </citation>
    <scope>NUCLEOTIDE SEQUENCE</scope>
    <source>
        <strain evidence="1">MY-6mb-4</strain>
    </source>
</reference>
<organism evidence="1">
    <name type="scientific">Manihot esculenta associated ampelovirus 1</name>
    <dbReference type="NCBI Taxonomy" id="2843331"/>
    <lineage>
        <taxon>Viruses</taxon>
        <taxon>Riboviria</taxon>
        <taxon>Orthornavirae</taxon>
        <taxon>Kitrinoviricota</taxon>
        <taxon>Alsuviricetes</taxon>
        <taxon>Martellivirales</taxon>
        <taxon>Closteroviridae</taxon>
        <taxon>Ampelovirus</taxon>
    </lineage>
</organism>